<dbReference type="AlphaFoldDB" id="A0A6L2J1Z0"/>
<sequence>MWKVCPEVGGPVQFPGFNAQTLFRHPGSARTHVTPMVTVWMENVTVLSGLMVTIVIIYQVSFHEQTSECNKTDLQLLEGIAEDDKKLVEEMKLEALKTLIDQGGEVRDGAEVLLTMSTLMKDGVINVKNAFGCGSSRTNTIQVGWDEEENSVVYIFYILFDTC</sequence>
<reference evidence="1" key="1">
    <citation type="journal article" date="2019" name="Sci. Rep.">
        <title>Draft genome of Tanacetum cinerariifolium, the natural source of mosquito coil.</title>
        <authorList>
            <person name="Yamashiro T."/>
            <person name="Shiraishi A."/>
            <person name="Satake H."/>
            <person name="Nakayama K."/>
        </authorList>
    </citation>
    <scope>NUCLEOTIDE SEQUENCE</scope>
</reference>
<evidence type="ECO:0000313" key="1">
    <source>
        <dbReference type="EMBL" id="GEU31048.1"/>
    </source>
</evidence>
<dbReference type="EMBL" id="BKCJ010000213">
    <property type="protein sequence ID" value="GEU31048.1"/>
    <property type="molecule type" value="Genomic_DNA"/>
</dbReference>
<gene>
    <name evidence="1" type="ORF">Tci_003026</name>
</gene>
<name>A0A6L2J1Z0_TANCI</name>
<accession>A0A6L2J1Z0</accession>
<organism evidence="1">
    <name type="scientific">Tanacetum cinerariifolium</name>
    <name type="common">Dalmatian daisy</name>
    <name type="synonym">Chrysanthemum cinerariifolium</name>
    <dbReference type="NCBI Taxonomy" id="118510"/>
    <lineage>
        <taxon>Eukaryota</taxon>
        <taxon>Viridiplantae</taxon>
        <taxon>Streptophyta</taxon>
        <taxon>Embryophyta</taxon>
        <taxon>Tracheophyta</taxon>
        <taxon>Spermatophyta</taxon>
        <taxon>Magnoliopsida</taxon>
        <taxon>eudicotyledons</taxon>
        <taxon>Gunneridae</taxon>
        <taxon>Pentapetalae</taxon>
        <taxon>asterids</taxon>
        <taxon>campanulids</taxon>
        <taxon>Asterales</taxon>
        <taxon>Asteraceae</taxon>
        <taxon>Asteroideae</taxon>
        <taxon>Anthemideae</taxon>
        <taxon>Anthemidinae</taxon>
        <taxon>Tanacetum</taxon>
    </lineage>
</organism>
<protein>
    <submittedName>
        <fullName evidence="1">Nucleolar GTP-binding protein 1-like</fullName>
    </submittedName>
</protein>
<comment type="caution">
    <text evidence="1">The sequence shown here is derived from an EMBL/GenBank/DDBJ whole genome shotgun (WGS) entry which is preliminary data.</text>
</comment>
<proteinExistence type="predicted"/>